<dbReference type="Proteomes" id="UP000796761">
    <property type="component" value="Unassembled WGS sequence"/>
</dbReference>
<keyword evidence="2" id="KW-0472">Membrane</keyword>
<feature type="region of interest" description="Disordered" evidence="1">
    <location>
        <begin position="74"/>
        <end position="98"/>
    </location>
</feature>
<proteinExistence type="predicted"/>
<keyword evidence="4" id="KW-1185">Reference proteome</keyword>
<evidence type="ECO:0000256" key="1">
    <source>
        <dbReference type="SAM" id="MobiDB-lite"/>
    </source>
</evidence>
<sequence length="98" mass="10772">MKSLETVGDNPSNFPALGFCFCSFLLHIFGALEKQCLASPLATLCHLSCYRETGGGGRSWLRVVPVWFEDSLSIAGGEEEEEERKEGEEKKEDGATVE</sequence>
<dbReference type="EMBL" id="SWJQ01000147">
    <property type="protein sequence ID" value="TRZ20476.1"/>
    <property type="molecule type" value="Genomic_DNA"/>
</dbReference>
<feature type="compositionally biased region" description="Basic and acidic residues" evidence="1">
    <location>
        <begin position="84"/>
        <end position="98"/>
    </location>
</feature>
<evidence type="ECO:0000256" key="2">
    <source>
        <dbReference type="SAM" id="Phobius"/>
    </source>
</evidence>
<evidence type="ECO:0000313" key="3">
    <source>
        <dbReference type="EMBL" id="TRZ20476.1"/>
    </source>
</evidence>
<organism evidence="3 4">
    <name type="scientific">Zosterops borbonicus</name>
    <dbReference type="NCBI Taxonomy" id="364589"/>
    <lineage>
        <taxon>Eukaryota</taxon>
        <taxon>Metazoa</taxon>
        <taxon>Chordata</taxon>
        <taxon>Craniata</taxon>
        <taxon>Vertebrata</taxon>
        <taxon>Euteleostomi</taxon>
        <taxon>Archelosauria</taxon>
        <taxon>Archosauria</taxon>
        <taxon>Dinosauria</taxon>
        <taxon>Saurischia</taxon>
        <taxon>Theropoda</taxon>
        <taxon>Coelurosauria</taxon>
        <taxon>Aves</taxon>
        <taxon>Neognathae</taxon>
        <taxon>Neoaves</taxon>
        <taxon>Telluraves</taxon>
        <taxon>Australaves</taxon>
        <taxon>Passeriformes</taxon>
        <taxon>Sylvioidea</taxon>
        <taxon>Zosteropidae</taxon>
        <taxon>Zosterops</taxon>
    </lineage>
</organism>
<keyword evidence="2" id="KW-0812">Transmembrane</keyword>
<dbReference type="AlphaFoldDB" id="A0A8K1LNV1"/>
<protein>
    <submittedName>
        <fullName evidence="3">Uncharacterized protein</fullName>
    </submittedName>
</protein>
<accession>A0A8K1LNV1</accession>
<feature type="transmembrane region" description="Helical" evidence="2">
    <location>
        <begin position="12"/>
        <end position="32"/>
    </location>
</feature>
<comment type="caution">
    <text evidence="3">The sequence shown here is derived from an EMBL/GenBank/DDBJ whole genome shotgun (WGS) entry which is preliminary data.</text>
</comment>
<gene>
    <name evidence="3" type="ORF">HGM15179_006610</name>
</gene>
<evidence type="ECO:0000313" key="4">
    <source>
        <dbReference type="Proteomes" id="UP000796761"/>
    </source>
</evidence>
<keyword evidence="2" id="KW-1133">Transmembrane helix</keyword>
<name>A0A8K1LNV1_9PASS</name>
<reference evidence="3" key="1">
    <citation type="submission" date="2019-04" db="EMBL/GenBank/DDBJ databases">
        <title>Genome assembly of Zosterops borbonicus 15179.</title>
        <authorList>
            <person name="Leroy T."/>
            <person name="Anselmetti Y."/>
            <person name="Tilak M.-K."/>
            <person name="Nabholz B."/>
        </authorList>
    </citation>
    <scope>NUCLEOTIDE SEQUENCE</scope>
    <source>
        <strain evidence="3">HGM_15179</strain>
        <tissue evidence="3">Muscle</tissue>
    </source>
</reference>